<evidence type="ECO:0000313" key="20">
    <source>
        <dbReference type="Proteomes" id="UP000327424"/>
    </source>
</evidence>
<keyword evidence="14" id="KW-0175">Coiled coil</keyword>
<evidence type="ECO:0000256" key="1">
    <source>
        <dbReference type="ARBA" id="ARBA00000085"/>
    </source>
</evidence>
<feature type="transmembrane region" description="Helical" evidence="15">
    <location>
        <begin position="149"/>
        <end position="172"/>
    </location>
</feature>
<dbReference type="FunFam" id="1.10.287.130:FF:000004">
    <property type="entry name" value="Ethylene receptor 1"/>
    <property type="match status" value="1"/>
</dbReference>
<dbReference type="InterPro" id="IPR011006">
    <property type="entry name" value="CheY-like_superfamily"/>
</dbReference>
<keyword evidence="10 15" id="KW-1133">Transmembrane helix</keyword>
<dbReference type="Pfam" id="PF17149">
    <property type="entry name" value="CHASE5"/>
    <property type="match status" value="1"/>
</dbReference>
<evidence type="ECO:0000313" key="19">
    <source>
        <dbReference type="EMBL" id="QFI38855.1"/>
    </source>
</evidence>
<comment type="subcellular location">
    <subcellularLocation>
        <location evidence="2">Membrane</location>
    </subcellularLocation>
</comment>
<evidence type="ECO:0000256" key="15">
    <source>
        <dbReference type="SAM" id="Phobius"/>
    </source>
</evidence>
<evidence type="ECO:0000259" key="18">
    <source>
        <dbReference type="PROSITE" id="PS50885"/>
    </source>
</evidence>
<evidence type="ECO:0000256" key="6">
    <source>
        <dbReference type="ARBA" id="ARBA00022692"/>
    </source>
</evidence>
<dbReference type="InterPro" id="IPR036097">
    <property type="entry name" value="HisK_dim/P_sf"/>
</dbReference>
<reference evidence="19 20" key="1">
    <citation type="submission" date="2019-09" db="EMBL/GenBank/DDBJ databases">
        <title>Hybrid Assembly of the complete Genome of the Deep-Sea Bacterium Moritella marina from long Nanopore and Illumina reads.</title>
        <authorList>
            <person name="Magin S."/>
            <person name="Georgoulis A."/>
            <person name="Papadimitriou K."/>
            <person name="Iliakis G."/>
            <person name="Vorgias C.E."/>
        </authorList>
    </citation>
    <scope>NUCLEOTIDE SEQUENCE [LARGE SCALE GENOMIC DNA]</scope>
    <source>
        <strain evidence="19 20">MP-1</strain>
    </source>
</reference>
<feature type="coiled-coil region" evidence="14">
    <location>
        <begin position="220"/>
        <end position="250"/>
    </location>
</feature>
<accession>A0A5J6WPL8</accession>
<keyword evidence="20" id="KW-1185">Reference proteome</keyword>
<evidence type="ECO:0000256" key="7">
    <source>
        <dbReference type="ARBA" id="ARBA00022741"/>
    </source>
</evidence>
<keyword evidence="4 13" id="KW-0597">Phosphoprotein</keyword>
<dbReference type="CDD" id="cd00082">
    <property type="entry name" value="HisKA"/>
    <property type="match status" value="1"/>
</dbReference>
<evidence type="ECO:0000256" key="13">
    <source>
        <dbReference type="PROSITE-ProRule" id="PRU00169"/>
    </source>
</evidence>
<dbReference type="GO" id="GO:0016020">
    <property type="term" value="C:membrane"/>
    <property type="evidence" value="ECO:0007669"/>
    <property type="project" value="UniProtKB-SubCell"/>
</dbReference>
<name>A0A5J6WPL8_MORMI</name>
<dbReference type="Gene3D" id="6.10.340.10">
    <property type="match status" value="1"/>
</dbReference>
<dbReference type="InterPro" id="IPR005467">
    <property type="entry name" value="His_kinase_dom"/>
</dbReference>
<dbReference type="SMART" id="SM00388">
    <property type="entry name" value="HisKA"/>
    <property type="match status" value="1"/>
</dbReference>
<dbReference type="InterPro" id="IPR004358">
    <property type="entry name" value="Sig_transdc_His_kin-like_C"/>
</dbReference>
<evidence type="ECO:0000256" key="11">
    <source>
        <dbReference type="ARBA" id="ARBA00023012"/>
    </source>
</evidence>
<evidence type="ECO:0000256" key="3">
    <source>
        <dbReference type="ARBA" id="ARBA00012438"/>
    </source>
</evidence>
<evidence type="ECO:0000256" key="10">
    <source>
        <dbReference type="ARBA" id="ARBA00022989"/>
    </source>
</evidence>
<dbReference type="Proteomes" id="UP000327424">
    <property type="component" value="Chromosome"/>
</dbReference>
<dbReference type="EC" id="2.7.13.3" evidence="3"/>
<organism evidence="19 20">
    <name type="scientific">Moritella marina ATCC 15381</name>
    <dbReference type="NCBI Taxonomy" id="1202962"/>
    <lineage>
        <taxon>Bacteria</taxon>
        <taxon>Pseudomonadati</taxon>
        <taxon>Pseudomonadota</taxon>
        <taxon>Gammaproteobacteria</taxon>
        <taxon>Alteromonadales</taxon>
        <taxon>Moritellaceae</taxon>
        <taxon>Moritella</taxon>
    </lineage>
</organism>
<dbReference type="SUPFAM" id="SSF55874">
    <property type="entry name" value="ATPase domain of HSP90 chaperone/DNA topoisomerase II/histidine kinase"/>
    <property type="match status" value="1"/>
</dbReference>
<dbReference type="Pfam" id="PF00072">
    <property type="entry name" value="Response_reg"/>
    <property type="match status" value="2"/>
</dbReference>
<dbReference type="RefSeq" id="WP_151676839.1">
    <property type="nucleotide sequence ID" value="NZ_CP044399.1"/>
</dbReference>
<proteinExistence type="predicted"/>
<evidence type="ECO:0000256" key="12">
    <source>
        <dbReference type="ARBA" id="ARBA00023136"/>
    </source>
</evidence>
<evidence type="ECO:0000259" key="17">
    <source>
        <dbReference type="PROSITE" id="PS50110"/>
    </source>
</evidence>
<dbReference type="InterPro" id="IPR033414">
    <property type="entry name" value="Sensor_dom"/>
</dbReference>
<dbReference type="CDD" id="cd16922">
    <property type="entry name" value="HATPase_EvgS-ArcB-TorS-like"/>
    <property type="match status" value="1"/>
</dbReference>
<dbReference type="Gene3D" id="3.40.50.2300">
    <property type="match status" value="2"/>
</dbReference>
<dbReference type="Gene3D" id="1.10.287.130">
    <property type="match status" value="1"/>
</dbReference>
<dbReference type="EMBL" id="CP044399">
    <property type="protein sequence ID" value="QFI38855.1"/>
    <property type="molecule type" value="Genomic_DNA"/>
</dbReference>
<dbReference type="KEGG" id="mmaa:FR932_13835"/>
<evidence type="ECO:0000259" key="16">
    <source>
        <dbReference type="PROSITE" id="PS50109"/>
    </source>
</evidence>
<dbReference type="InterPro" id="IPR003594">
    <property type="entry name" value="HATPase_dom"/>
</dbReference>
<dbReference type="CDD" id="cd17546">
    <property type="entry name" value="REC_hyHK_CKI1_RcsC-like"/>
    <property type="match status" value="2"/>
</dbReference>
<dbReference type="Pfam" id="PF00512">
    <property type="entry name" value="HisKA"/>
    <property type="match status" value="1"/>
</dbReference>
<dbReference type="SUPFAM" id="SSF52172">
    <property type="entry name" value="CheY-like"/>
    <property type="match status" value="2"/>
</dbReference>
<dbReference type="PROSITE" id="PS50109">
    <property type="entry name" value="HIS_KIN"/>
    <property type="match status" value="1"/>
</dbReference>
<dbReference type="InterPro" id="IPR003660">
    <property type="entry name" value="HAMP_dom"/>
</dbReference>
<gene>
    <name evidence="19" type="ORF">FR932_13835</name>
</gene>
<dbReference type="GO" id="GO:0000155">
    <property type="term" value="F:phosphorelay sensor kinase activity"/>
    <property type="evidence" value="ECO:0007669"/>
    <property type="project" value="InterPro"/>
</dbReference>
<feature type="modified residue" description="4-aspartylphosphate" evidence="13">
    <location>
        <position position="543"/>
    </location>
</feature>
<dbReference type="GO" id="GO:0005524">
    <property type="term" value="F:ATP binding"/>
    <property type="evidence" value="ECO:0007669"/>
    <property type="project" value="UniProtKB-KW"/>
</dbReference>
<comment type="catalytic activity">
    <reaction evidence="1">
        <text>ATP + protein L-histidine = ADP + protein N-phospho-L-histidine.</text>
        <dbReference type="EC" id="2.7.13.3"/>
    </reaction>
</comment>
<feature type="modified residue" description="4-aspartylphosphate" evidence="13">
    <location>
        <position position="682"/>
    </location>
</feature>
<dbReference type="FunFam" id="3.30.565.10:FF:000010">
    <property type="entry name" value="Sensor histidine kinase RcsC"/>
    <property type="match status" value="1"/>
</dbReference>
<evidence type="ECO:0000256" key="8">
    <source>
        <dbReference type="ARBA" id="ARBA00022777"/>
    </source>
</evidence>
<dbReference type="PROSITE" id="PS50110">
    <property type="entry name" value="RESPONSE_REGULATORY"/>
    <property type="match status" value="2"/>
</dbReference>
<sequence length="769" mass="85967">MNKATLHNKKIGIARQLLVSIILISSFFTLLITGLNVYLDYKEDISGVETQLKQVKQSYLSSLTASLWVEDREQLKLQAEGIMQLPNVHYLEIKDDNGIVLELGTPLYEYEYQVSWLMQQDFADKKFALATFKIQADLYPIYKGLWDKFVVLLLSQVVKTFIVALFIIFVVYKIVVRPLTEMSDTVGHVDSDKLPLPLELIPRKFDDEITHLTESYNASITEIRHNYLELEIAKHQAEEANLKKSEFLANMSHEIRTPMNGVIGTASLLQEMPMGREQKEFVDMLYSSSITLLDLITDILDFSKIESGQLILAKNPLNLFELCKEVEANFLVLAGQKQIALVCHIDEQIPDLVLGDITQLRQVLNNLISNAIKFTLIGYVNLNIKLVSRVDHSAGIMFQVIDTGIGIAAEHQHKIFEKFQQADGSTTRNYGGTGLGLAICRSIVTLMDSDIIVYSKPDKGSRFEFTVNFDCIDELLLGADVEQSLAGLSILLIDDSMLNMRITSAQLKNFGARSVSCDDPCLSKSMVLDALDKGRPFDLVIIDKVMPKMDGFTVAKQLQDEFAELTPRLMMLSANAEVGDDVLSKQFGVKAFLSRPYKAETLKAVVLNTMMSVQSEDDTEHAVEEVDDSSVMKVLLVEDTFINQKVTTMMLQKLGIEVTLAENGQIGVDLCKEQDFNLILMDCQMPVLDGFKATVAIRESETPSAHVPIIALTANVLQAEKDKCFTAGMDDFMAKPVSKQVLTLMLQKHLSPWLADAPANHKLKVVGQV</sequence>
<evidence type="ECO:0000256" key="9">
    <source>
        <dbReference type="ARBA" id="ARBA00022840"/>
    </source>
</evidence>
<feature type="domain" description="HAMP" evidence="18">
    <location>
        <begin position="173"/>
        <end position="228"/>
    </location>
</feature>
<dbReference type="SUPFAM" id="SSF47384">
    <property type="entry name" value="Homodimeric domain of signal transducing histidine kinase"/>
    <property type="match status" value="1"/>
</dbReference>
<dbReference type="InterPro" id="IPR003661">
    <property type="entry name" value="HisK_dim/P_dom"/>
</dbReference>
<feature type="domain" description="Response regulatory" evidence="17">
    <location>
        <begin position="633"/>
        <end position="750"/>
    </location>
</feature>
<keyword evidence="7" id="KW-0547">Nucleotide-binding</keyword>
<keyword evidence="6 15" id="KW-0812">Transmembrane</keyword>
<feature type="transmembrane region" description="Helical" evidence="15">
    <location>
        <begin position="17"/>
        <end position="39"/>
    </location>
</feature>
<keyword evidence="11" id="KW-0902">Two-component regulatory system</keyword>
<dbReference type="Gene3D" id="3.30.565.10">
    <property type="entry name" value="Histidine kinase-like ATPase, C-terminal domain"/>
    <property type="match status" value="1"/>
</dbReference>
<dbReference type="AlphaFoldDB" id="A0A5J6WPL8"/>
<keyword evidence="12 15" id="KW-0472">Membrane</keyword>
<feature type="domain" description="Histidine kinase" evidence="16">
    <location>
        <begin position="250"/>
        <end position="471"/>
    </location>
</feature>
<evidence type="ECO:0000256" key="5">
    <source>
        <dbReference type="ARBA" id="ARBA00022679"/>
    </source>
</evidence>
<protein>
    <recommendedName>
        <fullName evidence="3">histidine kinase</fullName>
        <ecNumber evidence="3">2.7.13.3</ecNumber>
    </recommendedName>
</protein>
<dbReference type="PANTHER" id="PTHR45339">
    <property type="entry name" value="HYBRID SIGNAL TRANSDUCTION HISTIDINE KINASE J"/>
    <property type="match status" value="1"/>
</dbReference>
<dbReference type="PRINTS" id="PR00344">
    <property type="entry name" value="BCTRLSENSOR"/>
</dbReference>
<feature type="domain" description="Response regulatory" evidence="17">
    <location>
        <begin position="489"/>
        <end position="610"/>
    </location>
</feature>
<dbReference type="InterPro" id="IPR001789">
    <property type="entry name" value="Sig_transdc_resp-reg_receiver"/>
</dbReference>
<evidence type="ECO:0000256" key="14">
    <source>
        <dbReference type="SAM" id="Coils"/>
    </source>
</evidence>
<keyword evidence="9" id="KW-0067">ATP-binding</keyword>
<keyword evidence="5" id="KW-0808">Transferase</keyword>
<dbReference type="PANTHER" id="PTHR45339:SF1">
    <property type="entry name" value="HYBRID SIGNAL TRANSDUCTION HISTIDINE KINASE J"/>
    <property type="match status" value="1"/>
</dbReference>
<dbReference type="Pfam" id="PF02518">
    <property type="entry name" value="HATPase_c"/>
    <property type="match status" value="1"/>
</dbReference>
<dbReference type="PROSITE" id="PS50885">
    <property type="entry name" value="HAMP"/>
    <property type="match status" value="1"/>
</dbReference>
<keyword evidence="8" id="KW-0418">Kinase</keyword>
<dbReference type="SMART" id="SM00387">
    <property type="entry name" value="HATPase_c"/>
    <property type="match status" value="1"/>
</dbReference>
<dbReference type="SMART" id="SM00448">
    <property type="entry name" value="REC"/>
    <property type="match status" value="2"/>
</dbReference>
<dbReference type="InterPro" id="IPR036890">
    <property type="entry name" value="HATPase_C_sf"/>
</dbReference>
<evidence type="ECO:0000256" key="2">
    <source>
        <dbReference type="ARBA" id="ARBA00004370"/>
    </source>
</evidence>
<evidence type="ECO:0000256" key="4">
    <source>
        <dbReference type="ARBA" id="ARBA00022553"/>
    </source>
</evidence>